<keyword evidence="2" id="KW-1185">Reference proteome</keyword>
<dbReference type="Proteomes" id="UP001153678">
    <property type="component" value="Unassembled WGS sequence"/>
</dbReference>
<organism evidence="1 2">
    <name type="scientific">Funneliformis geosporum</name>
    <dbReference type="NCBI Taxonomy" id="1117311"/>
    <lineage>
        <taxon>Eukaryota</taxon>
        <taxon>Fungi</taxon>
        <taxon>Fungi incertae sedis</taxon>
        <taxon>Mucoromycota</taxon>
        <taxon>Glomeromycotina</taxon>
        <taxon>Glomeromycetes</taxon>
        <taxon>Glomerales</taxon>
        <taxon>Glomeraceae</taxon>
        <taxon>Funneliformis</taxon>
    </lineage>
</organism>
<gene>
    <name evidence="1" type="ORF">FWILDA_LOCUS952</name>
</gene>
<evidence type="ECO:0000313" key="2">
    <source>
        <dbReference type="Proteomes" id="UP001153678"/>
    </source>
</evidence>
<dbReference type="OrthoDB" id="2387658at2759"/>
<accession>A0A9W4WTV6</accession>
<dbReference type="AlphaFoldDB" id="A0A9W4WTV6"/>
<evidence type="ECO:0000313" key="1">
    <source>
        <dbReference type="EMBL" id="CAI2163203.1"/>
    </source>
</evidence>
<comment type="caution">
    <text evidence="1">The sequence shown here is derived from an EMBL/GenBank/DDBJ whole genome shotgun (WGS) entry which is preliminary data.</text>
</comment>
<name>A0A9W4WTV6_9GLOM</name>
<proteinExistence type="predicted"/>
<sequence>MVEGLKENNLNTEVARHLLWKRYLFYDELNEPSIKHKNGLYHLLTIKLKIRATDYDQEVNQTKDYMYDIEVQ</sequence>
<reference evidence="1" key="1">
    <citation type="submission" date="2022-08" db="EMBL/GenBank/DDBJ databases">
        <authorList>
            <person name="Kallberg Y."/>
            <person name="Tangrot J."/>
            <person name="Rosling A."/>
        </authorList>
    </citation>
    <scope>NUCLEOTIDE SEQUENCE</scope>
    <source>
        <strain evidence="1">Wild A</strain>
    </source>
</reference>
<protein>
    <submittedName>
        <fullName evidence="1">12613_t:CDS:1</fullName>
    </submittedName>
</protein>
<dbReference type="EMBL" id="CAMKVN010000076">
    <property type="protein sequence ID" value="CAI2163203.1"/>
    <property type="molecule type" value="Genomic_DNA"/>
</dbReference>